<dbReference type="RefSeq" id="WP_142533344.1">
    <property type="nucleotide sequence ID" value="NZ_FXTB01000004.1"/>
</dbReference>
<protein>
    <recommendedName>
        <fullName evidence="1">DUF5723 domain-containing protein</fullName>
    </recommendedName>
</protein>
<gene>
    <name evidence="2" type="ORF">SAMN06265379_104195</name>
</gene>
<evidence type="ECO:0000313" key="3">
    <source>
        <dbReference type="Proteomes" id="UP000319040"/>
    </source>
</evidence>
<name>A0A521D3Y3_SACCC</name>
<proteinExistence type="predicted"/>
<reference evidence="2 3" key="1">
    <citation type="submission" date="2017-05" db="EMBL/GenBank/DDBJ databases">
        <authorList>
            <person name="Varghese N."/>
            <person name="Submissions S."/>
        </authorList>
    </citation>
    <scope>NUCLEOTIDE SEQUENCE [LARGE SCALE GENOMIC DNA]</scope>
    <source>
        <strain evidence="2 3">DSM 27040</strain>
    </source>
</reference>
<sequence>MQKTIYPLLTLLFLFVLTSLRAQAPMGLYYMETIPQSSFINPAMQSRANGFFALPSLNQNFKSDIAFKSIFQDAGSEWVTPLSKRYDFSKLKRSAGQAVNLQEAADIGLMGLGFRSGRDYFTLNLSVKTVAQSGIPYDILRIADKGFPSGSVFDFSTTQIKGYAYKEIALGYSREWNDKLTLGIKIKPLFGMMGATTDIKSFQLKTSRQAWEVTVAGSISTSAPLEIIEAATANDFPESVDFKNLASDDLSNYLTSFNNSGIALDFGAVYALNKRWSFSAALVNLGYLKWKDDLNTLSFSGEYSFDGLDVDASDDDLDAALEILEEDFKTLIDYKVSHDKFSTSLSPELYAGTLYEVTPSLTLGVLARSIFQKNNYRQDFNFSANIQPYSFVALNLNYSLRPGGGNGLGTAVSILMGPLQLYVAADYLPTQLATVNIDGDELTMFPNARNLTVKMGLNLIFGRHGNRDKPMLARGQ</sequence>
<dbReference type="Pfam" id="PF18990">
    <property type="entry name" value="DUF5723"/>
    <property type="match status" value="1"/>
</dbReference>
<dbReference type="OrthoDB" id="1489601at2"/>
<dbReference type="Proteomes" id="UP000319040">
    <property type="component" value="Unassembled WGS sequence"/>
</dbReference>
<dbReference type="EMBL" id="FXTB01000004">
    <property type="protein sequence ID" value="SMO66405.1"/>
    <property type="molecule type" value="Genomic_DNA"/>
</dbReference>
<organism evidence="2 3">
    <name type="scientific">Saccharicrinis carchari</name>
    <dbReference type="NCBI Taxonomy" id="1168039"/>
    <lineage>
        <taxon>Bacteria</taxon>
        <taxon>Pseudomonadati</taxon>
        <taxon>Bacteroidota</taxon>
        <taxon>Bacteroidia</taxon>
        <taxon>Marinilabiliales</taxon>
        <taxon>Marinilabiliaceae</taxon>
        <taxon>Saccharicrinis</taxon>
    </lineage>
</organism>
<keyword evidence="3" id="KW-1185">Reference proteome</keyword>
<dbReference type="InterPro" id="IPR043781">
    <property type="entry name" value="DUF5723"/>
</dbReference>
<evidence type="ECO:0000259" key="1">
    <source>
        <dbReference type="Pfam" id="PF18990"/>
    </source>
</evidence>
<dbReference type="AlphaFoldDB" id="A0A521D3Y3"/>
<evidence type="ECO:0000313" key="2">
    <source>
        <dbReference type="EMBL" id="SMO66405.1"/>
    </source>
</evidence>
<accession>A0A521D3Y3</accession>
<feature type="domain" description="DUF5723" evidence="1">
    <location>
        <begin position="42"/>
        <end position="426"/>
    </location>
</feature>